<dbReference type="STRING" id="4540.A0A3L6TF74"/>
<keyword evidence="2" id="KW-0547">Nucleotide-binding</keyword>
<dbReference type="CDD" id="cd06171">
    <property type="entry name" value="Sigma70_r4"/>
    <property type="match status" value="1"/>
</dbReference>
<dbReference type="GO" id="GO:0016987">
    <property type="term" value="F:sigma factor activity"/>
    <property type="evidence" value="ECO:0007669"/>
    <property type="project" value="UniProtKB-KW"/>
</dbReference>
<comment type="similarity">
    <text evidence="1 9">Belongs to the chaperonin (HSP60) family.</text>
</comment>
<dbReference type="NCBIfam" id="NF009489">
    <property type="entry name" value="PRK12851.1"/>
    <property type="match status" value="1"/>
</dbReference>
<evidence type="ECO:0000256" key="5">
    <source>
        <dbReference type="ARBA" id="ARBA00023082"/>
    </source>
</evidence>
<dbReference type="InterPro" id="IPR027410">
    <property type="entry name" value="TCP-1-like_intermed_sf"/>
</dbReference>
<keyword evidence="15" id="KW-1185">Reference proteome</keyword>
<dbReference type="EMBL" id="PQIB02000001">
    <property type="protein sequence ID" value="RLN38962.1"/>
    <property type="molecule type" value="Genomic_DNA"/>
</dbReference>
<dbReference type="Pfam" id="PF04542">
    <property type="entry name" value="Sigma70_r2"/>
    <property type="match status" value="1"/>
</dbReference>
<dbReference type="SUPFAM" id="SSF88659">
    <property type="entry name" value="Sigma3 and sigma4 domains of RNA polymerase sigma factors"/>
    <property type="match status" value="3"/>
</dbReference>
<dbReference type="GO" id="GO:0003677">
    <property type="term" value="F:DNA binding"/>
    <property type="evidence" value="ECO:0007669"/>
    <property type="project" value="UniProtKB-KW"/>
</dbReference>
<dbReference type="PANTHER" id="PTHR45633">
    <property type="entry name" value="60 KDA HEAT SHOCK PROTEIN, MITOCHONDRIAL"/>
    <property type="match status" value="1"/>
</dbReference>
<evidence type="ECO:0000256" key="2">
    <source>
        <dbReference type="ARBA" id="ARBA00022741"/>
    </source>
</evidence>
<dbReference type="Pfam" id="PF00118">
    <property type="entry name" value="Cpn60_TCP1"/>
    <property type="match status" value="1"/>
</dbReference>
<keyword evidence="6" id="KW-0238">DNA-binding</keyword>
<dbReference type="NCBIfam" id="NF009488">
    <property type="entry name" value="PRK12850.1"/>
    <property type="match status" value="1"/>
</dbReference>
<dbReference type="SUPFAM" id="SSF48592">
    <property type="entry name" value="GroEL equatorial domain-like"/>
    <property type="match status" value="2"/>
</dbReference>
<keyword evidence="8" id="KW-0143">Chaperone</keyword>
<dbReference type="NCBIfam" id="NF009487">
    <property type="entry name" value="PRK12849.1"/>
    <property type="match status" value="1"/>
</dbReference>
<dbReference type="PRINTS" id="PR00298">
    <property type="entry name" value="CHAPERONIN60"/>
</dbReference>
<comment type="caution">
    <text evidence="14">The sequence shown here is derived from an EMBL/GenBank/DDBJ whole genome shotgun (WGS) entry which is preliminary data.</text>
</comment>
<dbReference type="GO" id="GO:0006352">
    <property type="term" value="P:DNA-templated transcription initiation"/>
    <property type="evidence" value="ECO:0007669"/>
    <property type="project" value="InterPro"/>
</dbReference>
<dbReference type="InterPro" id="IPR007630">
    <property type="entry name" value="RNA_pol_sigma70_r4"/>
</dbReference>
<dbReference type="InterPro" id="IPR027413">
    <property type="entry name" value="GROEL-like_equatorial_sf"/>
</dbReference>
<name>A0A3L6TF74_PANMI</name>
<sequence length="1116" mass="122187">MATIPTTDSALLLGSSALHRAARTRRASAARLPGANRRRPQALVRASAKEIAFDQGSRASLQAGVEKLAAAVGVTLGPRGRNVVLDEFGTPKVVNDGVTIARAIELADPMENAGASLIREVASKTNDSAGDGTTTASVLAREIIKLGMLSVTSGANPVSIKKGIDKTVQKLVEELEKKSRPVKGGGDIKAVAAISAGNDEFVGTMIAEAIDKVGPDGVLSIESSSSFETRVEVEEGMELDRGYISPQFVTNPEKSTVEFENARILVTDQKISSIKEILPLLEQTTQLRAPLLIIAEDVSGEALATLVVNKLRGILNVAAIKAPGFGERRKALLQDIAIVTGAEYQSKDLGLLVEKTTVEQLGIARKVTISSSSTTIIADAASKDDIQARIAQLKRELSQTDSTYDSEKLAERIAKLSGGVAVIKVGASTEAELEDRKLRIEDAKNATFAAIEEGIVPGGGAAYVHLSTFVPAIKEKLDDPEERLGADIIQKALVAPAALIAHNAGVEDMVSWAAGQERGHAMASPSMSMATTTGSKHLVANRIRSPDLEGLARRQLPHHAAAVTHPHHAPALEAADFPVQFSPVPMIHDNTGRASTACHYSPSLVAEEQLHGSKDTSTLKGEKALLELLLDMALDQHVNGKKLISQETEDSDFESYLRDATSRVLYQPAFIEEGNSTSQSSSASTTEPVGSLDLGAPSMTLTEEVMSPEEESNTSPTQLDVPQLHRVDPGHSYEELLGNGQVLVRSKRLLERRSKKRKVPRASSNDALCNVVNSKKKEKPKKFGRVLDPDEPFKLFLRDRETTEFLTAKEEKQMFGQIQACLNFLSLMPDTNLMKLEEAQRKLEVQCGREPTVAEWAEAVGMSCRELQSSIRIGRRCREKMARSNFRLVIHVARKYEGYGLDIQDLVQDGCCGLMKTFEKFNPSKGCRFPTYAYWWIRQSIKKSIFKNSRLIRLPESVFALLRKVGKARLECIMEGEQPTNENVARRAGITIEKLARLRAKTRKPRSMQDRVWSDDGVTYQEITEDPNVEPPELSVDRLMMRQQVRNFLGILNPREKEIIEHRFGIQDGEPKTLHVIGDMYGLSKERIRQVQNKALDKLKRSVSAQGFDAYFDLLT</sequence>
<dbReference type="NCBIfam" id="NF000592">
    <property type="entry name" value="PRK00013.1"/>
    <property type="match status" value="1"/>
</dbReference>
<keyword evidence="4" id="KW-0805">Transcription regulation</keyword>
<evidence type="ECO:0000256" key="6">
    <source>
        <dbReference type="ARBA" id="ARBA00023125"/>
    </source>
</evidence>
<evidence type="ECO:0000256" key="3">
    <source>
        <dbReference type="ARBA" id="ARBA00022840"/>
    </source>
</evidence>
<keyword evidence="3" id="KW-0067">ATP-binding</keyword>
<dbReference type="InterPro" id="IPR018370">
    <property type="entry name" value="Chaperonin_Cpn60_CS"/>
</dbReference>
<dbReference type="GO" id="GO:0005524">
    <property type="term" value="F:ATP binding"/>
    <property type="evidence" value="ECO:0007669"/>
    <property type="project" value="UniProtKB-KW"/>
</dbReference>
<evidence type="ECO:0000313" key="14">
    <source>
        <dbReference type="EMBL" id="RLN38962.1"/>
    </source>
</evidence>
<keyword evidence="7" id="KW-0804">Transcription</keyword>
<dbReference type="GO" id="GO:0042026">
    <property type="term" value="P:protein refolding"/>
    <property type="evidence" value="ECO:0007669"/>
    <property type="project" value="InterPro"/>
</dbReference>
<evidence type="ECO:0000256" key="10">
    <source>
        <dbReference type="SAM" id="MobiDB-lite"/>
    </source>
</evidence>
<dbReference type="InterPro" id="IPR007627">
    <property type="entry name" value="RNA_pol_sigma70_r2"/>
</dbReference>
<feature type="domain" description="RNA polymerase sigma-70 region 4" evidence="13">
    <location>
        <begin position="1049"/>
        <end position="1100"/>
    </location>
</feature>
<feature type="compositionally biased region" description="Low complexity" evidence="10">
    <location>
        <begin position="676"/>
        <end position="686"/>
    </location>
</feature>
<keyword evidence="5" id="KW-0731">Sigma factor</keyword>
<dbReference type="Gene3D" id="1.20.120.1810">
    <property type="match status" value="1"/>
</dbReference>
<evidence type="ECO:0000259" key="13">
    <source>
        <dbReference type="Pfam" id="PF04545"/>
    </source>
</evidence>
<dbReference type="Gene3D" id="1.10.10.10">
    <property type="entry name" value="Winged helix-like DNA-binding domain superfamily/Winged helix DNA-binding domain"/>
    <property type="match status" value="1"/>
</dbReference>
<evidence type="ECO:0000256" key="4">
    <source>
        <dbReference type="ARBA" id="ARBA00023015"/>
    </source>
</evidence>
<dbReference type="InterPro" id="IPR014284">
    <property type="entry name" value="RNA_pol_sigma-70_dom"/>
</dbReference>
<evidence type="ECO:0000256" key="8">
    <source>
        <dbReference type="ARBA" id="ARBA00023186"/>
    </source>
</evidence>
<dbReference type="Pfam" id="PF04539">
    <property type="entry name" value="Sigma70_r3"/>
    <property type="match status" value="2"/>
</dbReference>
<dbReference type="InterPro" id="IPR036388">
    <property type="entry name" value="WH-like_DNA-bd_sf"/>
</dbReference>
<dbReference type="InterPro" id="IPR002423">
    <property type="entry name" value="Cpn60/GroEL/TCP-1"/>
</dbReference>
<dbReference type="SUPFAM" id="SSF88946">
    <property type="entry name" value="Sigma2 domain of RNA polymerase sigma factors"/>
    <property type="match status" value="1"/>
</dbReference>
<evidence type="ECO:0000313" key="15">
    <source>
        <dbReference type="Proteomes" id="UP000275267"/>
    </source>
</evidence>
<evidence type="ECO:0000259" key="11">
    <source>
        <dbReference type="Pfam" id="PF04539"/>
    </source>
</evidence>
<accession>A0A3L6TF74</accession>
<dbReference type="InterPro" id="IPR013325">
    <property type="entry name" value="RNA_pol_sigma_r2"/>
</dbReference>
<dbReference type="Pfam" id="PF04545">
    <property type="entry name" value="Sigma70_r4"/>
    <property type="match status" value="1"/>
</dbReference>
<dbReference type="FunFam" id="3.50.7.10:FF:000001">
    <property type="entry name" value="60 kDa chaperonin"/>
    <property type="match status" value="1"/>
</dbReference>
<dbReference type="InterPro" id="IPR007624">
    <property type="entry name" value="RNA_pol_sigma70_r3"/>
</dbReference>
<dbReference type="Gene3D" id="1.10.560.10">
    <property type="entry name" value="GroEL-like equatorial domain"/>
    <property type="match status" value="1"/>
</dbReference>
<protein>
    <submittedName>
        <fullName evidence="14">RuBisCO large subunit-binding protein subunit alpha</fullName>
    </submittedName>
</protein>
<dbReference type="Gene3D" id="3.30.260.10">
    <property type="entry name" value="TCP-1-like chaperonin intermediate domain"/>
    <property type="match status" value="1"/>
</dbReference>
<dbReference type="InterPro" id="IPR001844">
    <property type="entry name" value="Cpn60/GroEL"/>
</dbReference>
<evidence type="ECO:0000256" key="1">
    <source>
        <dbReference type="ARBA" id="ARBA00006607"/>
    </source>
</evidence>
<feature type="domain" description="RNA polymerase sigma-70 region 3" evidence="11">
    <location>
        <begin position="833"/>
        <end position="876"/>
    </location>
</feature>
<feature type="region of interest" description="Disordered" evidence="10">
    <location>
        <begin position="672"/>
        <end position="723"/>
    </location>
</feature>
<dbReference type="AlphaFoldDB" id="A0A3L6TF74"/>
<feature type="domain" description="RNA polymerase sigma-70 region 3" evidence="11">
    <location>
        <begin position="962"/>
        <end position="1033"/>
    </location>
</feature>
<dbReference type="SUPFAM" id="SSF52029">
    <property type="entry name" value="GroEL apical domain-like"/>
    <property type="match status" value="1"/>
</dbReference>
<dbReference type="InterPro" id="IPR013324">
    <property type="entry name" value="RNA_pol_sigma_r3/r4-like"/>
</dbReference>
<proteinExistence type="inferred from homology"/>
<dbReference type="OrthoDB" id="10335156at2759"/>
<gene>
    <name evidence="14" type="ORF">C2845_PM01G49510</name>
</gene>
<evidence type="ECO:0000256" key="7">
    <source>
        <dbReference type="ARBA" id="ARBA00023163"/>
    </source>
</evidence>
<dbReference type="NCBIfam" id="TIGR02348">
    <property type="entry name" value="GroEL"/>
    <property type="match status" value="1"/>
</dbReference>
<evidence type="ECO:0000256" key="9">
    <source>
        <dbReference type="RuleBase" id="RU000418"/>
    </source>
</evidence>
<dbReference type="Gene3D" id="3.50.7.10">
    <property type="entry name" value="GroEL"/>
    <property type="match status" value="1"/>
</dbReference>
<dbReference type="NCBIfam" id="TIGR02937">
    <property type="entry name" value="sigma70-ECF"/>
    <property type="match status" value="1"/>
</dbReference>
<dbReference type="CDD" id="cd03344">
    <property type="entry name" value="GroEL"/>
    <property type="match status" value="1"/>
</dbReference>
<organism evidence="14 15">
    <name type="scientific">Panicum miliaceum</name>
    <name type="common">Proso millet</name>
    <name type="synonym">Broomcorn millet</name>
    <dbReference type="NCBI Taxonomy" id="4540"/>
    <lineage>
        <taxon>Eukaryota</taxon>
        <taxon>Viridiplantae</taxon>
        <taxon>Streptophyta</taxon>
        <taxon>Embryophyta</taxon>
        <taxon>Tracheophyta</taxon>
        <taxon>Spermatophyta</taxon>
        <taxon>Magnoliopsida</taxon>
        <taxon>Liliopsida</taxon>
        <taxon>Poales</taxon>
        <taxon>Poaceae</taxon>
        <taxon>PACMAD clade</taxon>
        <taxon>Panicoideae</taxon>
        <taxon>Panicodae</taxon>
        <taxon>Paniceae</taxon>
        <taxon>Panicinae</taxon>
        <taxon>Panicum</taxon>
        <taxon>Panicum sect. Panicum</taxon>
    </lineage>
</organism>
<dbReference type="InterPro" id="IPR027409">
    <property type="entry name" value="GroEL-like_apical_dom_sf"/>
</dbReference>
<reference evidence="15" key="1">
    <citation type="journal article" date="2019" name="Nat. Commun.">
        <title>The genome of broomcorn millet.</title>
        <authorList>
            <person name="Zou C."/>
            <person name="Miki D."/>
            <person name="Li D."/>
            <person name="Tang Q."/>
            <person name="Xiao L."/>
            <person name="Rajput S."/>
            <person name="Deng P."/>
            <person name="Jia W."/>
            <person name="Huang R."/>
            <person name="Zhang M."/>
            <person name="Sun Y."/>
            <person name="Hu J."/>
            <person name="Fu X."/>
            <person name="Schnable P.S."/>
            <person name="Li F."/>
            <person name="Zhang H."/>
            <person name="Feng B."/>
            <person name="Zhu X."/>
            <person name="Liu R."/>
            <person name="Schnable J.C."/>
            <person name="Zhu J.-K."/>
            <person name="Zhang H."/>
        </authorList>
    </citation>
    <scope>NUCLEOTIDE SEQUENCE [LARGE SCALE GENOMIC DNA]</scope>
</reference>
<feature type="domain" description="RNA polymerase sigma-70 region 2" evidence="12">
    <location>
        <begin position="882"/>
        <end position="950"/>
    </location>
</feature>
<evidence type="ECO:0000259" key="12">
    <source>
        <dbReference type="Pfam" id="PF04542"/>
    </source>
</evidence>
<dbReference type="PROSITE" id="PS00296">
    <property type="entry name" value="CHAPERONINS_CPN60"/>
    <property type="match status" value="1"/>
</dbReference>
<dbReference type="Proteomes" id="UP000275267">
    <property type="component" value="Unassembled WGS sequence"/>
</dbReference>
<dbReference type="GO" id="GO:0140662">
    <property type="term" value="F:ATP-dependent protein folding chaperone"/>
    <property type="evidence" value="ECO:0007669"/>
    <property type="project" value="InterPro"/>
</dbReference>